<dbReference type="AlphaFoldDB" id="A0AA39C8P1"/>
<name>A0AA39C8P1_MICHY</name>
<keyword evidence="2" id="KW-1185">Reference proteome</keyword>
<evidence type="ECO:0000313" key="2">
    <source>
        <dbReference type="Proteomes" id="UP001168972"/>
    </source>
</evidence>
<gene>
    <name evidence="1" type="ORF">PV327_010976</name>
</gene>
<protein>
    <submittedName>
        <fullName evidence="1">Uncharacterized protein</fullName>
    </submittedName>
</protein>
<reference evidence="1" key="2">
    <citation type="submission" date="2023-03" db="EMBL/GenBank/DDBJ databases">
        <authorList>
            <person name="Inwood S.N."/>
            <person name="Skelly J.G."/>
            <person name="Guhlin J."/>
            <person name="Harrop T.W.R."/>
            <person name="Goldson S.G."/>
            <person name="Dearden P.K."/>
        </authorList>
    </citation>
    <scope>NUCLEOTIDE SEQUENCE</scope>
    <source>
        <strain evidence="1">Lincoln</strain>
        <tissue evidence="1">Whole body</tissue>
    </source>
</reference>
<dbReference type="EMBL" id="JAQQBR010001847">
    <property type="protein sequence ID" value="KAK0159530.1"/>
    <property type="molecule type" value="Genomic_DNA"/>
</dbReference>
<sequence>MIKKEICAGLHSTFSIKCNKCALLSTVDTVLSKVLACVILPNISNDLYKRCQRKVGPVIEAVAKDSCKSAAEEERELFIKKIDELCEKMPGENVAGTYPFHQNLHSYVNSTKDSEDTEVNVSTKTVSNFDQDLGEIINIIVSYDMGWSKRAGNRSILKESRSQVRILIGDEDSSTISAVRKGIMGTMYKLSDSNHFHSYAIAQNKDKSRELAVAMLSMSDHLFERHKICGSCSEKFCIAASSQANESLNNIMAHKAPKNCCYSCSESTDYRYASAICTRIWNFITISLKLTVFKILSNGSEGEPMARVPVAACERMTLVVH</sequence>
<proteinExistence type="predicted"/>
<comment type="caution">
    <text evidence="1">The sequence shown here is derived from an EMBL/GenBank/DDBJ whole genome shotgun (WGS) entry which is preliminary data.</text>
</comment>
<reference evidence="1" key="1">
    <citation type="journal article" date="2023" name="bioRxiv">
        <title>Scaffold-level genome assemblies of two parasitoid biocontrol wasps reveal the parthenogenesis mechanism and an associated novel virus.</title>
        <authorList>
            <person name="Inwood S."/>
            <person name="Skelly J."/>
            <person name="Guhlin J."/>
            <person name="Harrop T."/>
            <person name="Goldson S."/>
            <person name="Dearden P."/>
        </authorList>
    </citation>
    <scope>NUCLEOTIDE SEQUENCE</scope>
    <source>
        <strain evidence="1">Lincoln</strain>
        <tissue evidence="1">Whole body</tissue>
    </source>
</reference>
<evidence type="ECO:0000313" key="1">
    <source>
        <dbReference type="EMBL" id="KAK0159530.1"/>
    </source>
</evidence>
<dbReference type="Proteomes" id="UP001168972">
    <property type="component" value="Unassembled WGS sequence"/>
</dbReference>
<organism evidence="1 2">
    <name type="scientific">Microctonus hyperodae</name>
    <name type="common">Parasitoid wasp</name>
    <dbReference type="NCBI Taxonomy" id="165561"/>
    <lineage>
        <taxon>Eukaryota</taxon>
        <taxon>Metazoa</taxon>
        <taxon>Ecdysozoa</taxon>
        <taxon>Arthropoda</taxon>
        <taxon>Hexapoda</taxon>
        <taxon>Insecta</taxon>
        <taxon>Pterygota</taxon>
        <taxon>Neoptera</taxon>
        <taxon>Endopterygota</taxon>
        <taxon>Hymenoptera</taxon>
        <taxon>Apocrita</taxon>
        <taxon>Ichneumonoidea</taxon>
        <taxon>Braconidae</taxon>
        <taxon>Euphorinae</taxon>
        <taxon>Microctonus</taxon>
    </lineage>
</organism>
<accession>A0AA39C8P1</accession>